<feature type="region of interest" description="Disordered" evidence="6">
    <location>
        <begin position="384"/>
        <end position="406"/>
    </location>
</feature>
<dbReference type="PANTHER" id="PTHR21716">
    <property type="entry name" value="TRANSMEMBRANE PROTEIN"/>
    <property type="match status" value="1"/>
</dbReference>
<dbReference type="EMBL" id="CP015136">
    <property type="protein sequence ID" value="AMY09857.1"/>
    <property type="molecule type" value="Genomic_DNA"/>
</dbReference>
<evidence type="ECO:0000256" key="2">
    <source>
        <dbReference type="ARBA" id="ARBA00009773"/>
    </source>
</evidence>
<feature type="transmembrane region" description="Helical" evidence="7">
    <location>
        <begin position="332"/>
        <end position="358"/>
    </location>
</feature>
<dbReference type="STRING" id="1855912.LuPra_03083"/>
<feature type="transmembrane region" description="Helical" evidence="7">
    <location>
        <begin position="34"/>
        <end position="65"/>
    </location>
</feature>
<dbReference type="GO" id="GO:0016020">
    <property type="term" value="C:membrane"/>
    <property type="evidence" value="ECO:0007669"/>
    <property type="project" value="UniProtKB-SubCell"/>
</dbReference>
<proteinExistence type="inferred from homology"/>
<protein>
    <submittedName>
        <fullName evidence="8">Putative inner membrane protein</fullName>
    </submittedName>
</protein>
<evidence type="ECO:0000256" key="5">
    <source>
        <dbReference type="ARBA" id="ARBA00023136"/>
    </source>
</evidence>
<gene>
    <name evidence="8" type="ORF">LuPra_03083</name>
</gene>
<feature type="transmembrane region" description="Helical" evidence="7">
    <location>
        <begin position="295"/>
        <end position="312"/>
    </location>
</feature>
<comment type="subcellular location">
    <subcellularLocation>
        <location evidence="1">Membrane</location>
        <topology evidence="1">Multi-pass membrane protein</topology>
    </subcellularLocation>
</comment>
<comment type="similarity">
    <text evidence="2">Belongs to the autoinducer-2 exporter (AI-2E) (TC 2.A.86) family.</text>
</comment>
<evidence type="ECO:0000256" key="1">
    <source>
        <dbReference type="ARBA" id="ARBA00004141"/>
    </source>
</evidence>
<feature type="transmembrane region" description="Helical" evidence="7">
    <location>
        <begin position="261"/>
        <end position="283"/>
    </location>
</feature>
<dbReference type="InterPro" id="IPR002549">
    <property type="entry name" value="AI-2E-like"/>
</dbReference>
<keyword evidence="4 7" id="KW-1133">Transmembrane helix</keyword>
<feature type="transmembrane region" description="Helical" evidence="7">
    <location>
        <begin position="179"/>
        <end position="199"/>
    </location>
</feature>
<feature type="compositionally biased region" description="Basic and acidic residues" evidence="6">
    <location>
        <begin position="397"/>
        <end position="406"/>
    </location>
</feature>
<sequence length="406" mass="43507">MTAGGPGYHVGIVPIPTDSLGQPLPLRENRFRRVFLLLFVLGITVVFLGMISSFLITILLAAIFAGLGYPLFERLVAAFRGRRPLAALATIIVGLLVVAGPLGLVAYMVTLEAIRLTQSVRPWLKQVAAQPSVLKPVLDRLPFSEQLMPYREELLAKLGEWGSSLGGAIVGALSNTTIGTLQAVFQTFILVYTVFFLLLDGPQILQAMRRFLPLREGERDLLLDKFVSVTRATLKGTLVIGAVQGTLAGVAFWVAGVEHAVFWGAIMVVLSVVPMLGGALVWVPTCVVLALTGHWVKAVALAAFCGLVVGSIDNVLRPRLVGRDTEMHDLMILFSTLGGIIAFGPIGFIIGPIIAALFQTSWELFGLAFAENLPSADRNDAAGPSVLADASDPIVAQKHDDDIVRP</sequence>
<evidence type="ECO:0000313" key="8">
    <source>
        <dbReference type="EMBL" id="AMY09857.1"/>
    </source>
</evidence>
<organism evidence="8 9">
    <name type="scientific">Luteitalea pratensis</name>
    <dbReference type="NCBI Taxonomy" id="1855912"/>
    <lineage>
        <taxon>Bacteria</taxon>
        <taxon>Pseudomonadati</taxon>
        <taxon>Acidobacteriota</taxon>
        <taxon>Vicinamibacteria</taxon>
        <taxon>Vicinamibacterales</taxon>
        <taxon>Vicinamibacteraceae</taxon>
        <taxon>Luteitalea</taxon>
    </lineage>
</organism>
<dbReference type="PANTHER" id="PTHR21716:SF4">
    <property type="entry name" value="TRANSMEMBRANE PROTEIN 245"/>
    <property type="match status" value="1"/>
</dbReference>
<dbReference type="KEGG" id="abac:LuPra_03083"/>
<dbReference type="AlphaFoldDB" id="A0A143PMM4"/>
<keyword evidence="9" id="KW-1185">Reference proteome</keyword>
<evidence type="ECO:0000313" key="9">
    <source>
        <dbReference type="Proteomes" id="UP000076079"/>
    </source>
</evidence>
<keyword evidence="5 7" id="KW-0472">Membrane</keyword>
<dbReference type="Pfam" id="PF01594">
    <property type="entry name" value="AI-2E_transport"/>
    <property type="match status" value="1"/>
</dbReference>
<name>A0A143PMM4_LUTPR</name>
<evidence type="ECO:0000256" key="6">
    <source>
        <dbReference type="SAM" id="MobiDB-lite"/>
    </source>
</evidence>
<feature type="transmembrane region" description="Helical" evidence="7">
    <location>
        <begin position="236"/>
        <end position="255"/>
    </location>
</feature>
<evidence type="ECO:0000256" key="4">
    <source>
        <dbReference type="ARBA" id="ARBA00022989"/>
    </source>
</evidence>
<reference evidence="9" key="2">
    <citation type="submission" date="2016-04" db="EMBL/GenBank/DDBJ databases">
        <title>First Complete Genome Sequence of a Subdivision 6 Acidobacterium.</title>
        <authorList>
            <person name="Huang S."/>
            <person name="Vieira S."/>
            <person name="Bunk B."/>
            <person name="Riedel T."/>
            <person name="Sproeer C."/>
            <person name="Overmann J."/>
        </authorList>
    </citation>
    <scope>NUCLEOTIDE SEQUENCE [LARGE SCALE GENOMIC DNA]</scope>
    <source>
        <strain evidence="9">DSM 100886 HEG_-6_39</strain>
    </source>
</reference>
<accession>A0A143PMM4</accession>
<reference evidence="8 9" key="1">
    <citation type="journal article" date="2016" name="Genome Announc.">
        <title>First Complete Genome Sequence of a Subdivision 6 Acidobacterium Strain.</title>
        <authorList>
            <person name="Huang S."/>
            <person name="Vieira S."/>
            <person name="Bunk B."/>
            <person name="Riedel T."/>
            <person name="Sproer C."/>
            <person name="Overmann J."/>
        </authorList>
    </citation>
    <scope>NUCLEOTIDE SEQUENCE [LARGE SCALE GENOMIC DNA]</scope>
    <source>
        <strain evidence="9">DSM 100886 HEG_-6_39</strain>
    </source>
</reference>
<evidence type="ECO:0000256" key="3">
    <source>
        <dbReference type="ARBA" id="ARBA00022692"/>
    </source>
</evidence>
<dbReference type="Proteomes" id="UP000076079">
    <property type="component" value="Chromosome"/>
</dbReference>
<evidence type="ECO:0000256" key="7">
    <source>
        <dbReference type="SAM" id="Phobius"/>
    </source>
</evidence>
<feature type="transmembrane region" description="Helical" evidence="7">
    <location>
        <begin position="85"/>
        <end position="109"/>
    </location>
</feature>
<keyword evidence="3 7" id="KW-0812">Transmembrane</keyword>